<organism evidence="10 11">
    <name type="scientific">Lactococcus termiticola</name>
    <dbReference type="NCBI Taxonomy" id="2169526"/>
    <lineage>
        <taxon>Bacteria</taxon>
        <taxon>Bacillati</taxon>
        <taxon>Bacillota</taxon>
        <taxon>Bacilli</taxon>
        <taxon>Lactobacillales</taxon>
        <taxon>Streptococcaceae</taxon>
        <taxon>Lactococcus</taxon>
    </lineage>
</organism>
<feature type="transmembrane region" description="Helical" evidence="8">
    <location>
        <begin position="31"/>
        <end position="53"/>
    </location>
</feature>
<name>A0A2R5HJ37_9LACT</name>
<dbReference type="Pfam" id="PF01757">
    <property type="entry name" value="Acyl_transf_3"/>
    <property type="match status" value="1"/>
</dbReference>
<keyword evidence="3 10" id="KW-0808">Transferase</keyword>
<dbReference type="Proteomes" id="UP000245021">
    <property type="component" value="Unassembled WGS sequence"/>
</dbReference>
<dbReference type="OrthoDB" id="9796461at2"/>
<dbReference type="Gene3D" id="3.40.50.1110">
    <property type="entry name" value="SGNH hydrolase"/>
    <property type="match status" value="1"/>
</dbReference>
<comment type="subcellular location">
    <subcellularLocation>
        <location evidence="1">Cell membrane</location>
        <topology evidence="1">Multi-pass membrane protein</topology>
    </subcellularLocation>
</comment>
<gene>
    <name evidence="10" type="ORF">NtB2_00602</name>
</gene>
<evidence type="ECO:0000313" key="11">
    <source>
        <dbReference type="Proteomes" id="UP000245021"/>
    </source>
</evidence>
<feature type="transmembrane region" description="Helical" evidence="8">
    <location>
        <begin position="200"/>
        <end position="217"/>
    </location>
</feature>
<evidence type="ECO:0000256" key="1">
    <source>
        <dbReference type="ARBA" id="ARBA00004651"/>
    </source>
</evidence>
<evidence type="ECO:0000256" key="8">
    <source>
        <dbReference type="SAM" id="Phobius"/>
    </source>
</evidence>
<keyword evidence="2" id="KW-1003">Cell membrane</keyword>
<dbReference type="PANTHER" id="PTHR23028">
    <property type="entry name" value="ACETYLTRANSFERASE"/>
    <property type="match status" value="1"/>
</dbReference>
<evidence type="ECO:0000313" key="10">
    <source>
        <dbReference type="EMBL" id="GBG96490.1"/>
    </source>
</evidence>
<keyword evidence="7 10" id="KW-0012">Acyltransferase</keyword>
<feature type="domain" description="Acyltransferase 3" evidence="9">
    <location>
        <begin position="6"/>
        <end position="328"/>
    </location>
</feature>
<keyword evidence="11" id="KW-1185">Reference proteome</keyword>
<dbReference type="GO" id="GO:0009103">
    <property type="term" value="P:lipopolysaccharide biosynthetic process"/>
    <property type="evidence" value="ECO:0007669"/>
    <property type="project" value="TreeGrafter"/>
</dbReference>
<feature type="transmembrane region" description="Helical" evidence="8">
    <location>
        <begin position="7"/>
        <end position="25"/>
    </location>
</feature>
<dbReference type="SUPFAM" id="SSF52266">
    <property type="entry name" value="SGNH hydrolase"/>
    <property type="match status" value="1"/>
</dbReference>
<feature type="transmembrane region" description="Helical" evidence="8">
    <location>
        <begin position="374"/>
        <end position="392"/>
    </location>
</feature>
<evidence type="ECO:0000256" key="5">
    <source>
        <dbReference type="ARBA" id="ARBA00022989"/>
    </source>
</evidence>
<dbReference type="PANTHER" id="PTHR23028:SF53">
    <property type="entry name" value="ACYL_TRANSF_3 DOMAIN-CONTAINING PROTEIN"/>
    <property type="match status" value="1"/>
</dbReference>
<evidence type="ECO:0000256" key="4">
    <source>
        <dbReference type="ARBA" id="ARBA00022692"/>
    </source>
</evidence>
<dbReference type="RefSeq" id="WP_109245463.1">
    <property type="nucleotide sequence ID" value="NZ_BFFO01000003.1"/>
</dbReference>
<evidence type="ECO:0000256" key="3">
    <source>
        <dbReference type="ARBA" id="ARBA00022679"/>
    </source>
</evidence>
<protein>
    <submittedName>
        <fullName evidence="10">Acyltransferase</fullName>
    </submittedName>
</protein>
<sequence>MKRYINGFNGLRTLGVLSVILYHLFPHGFRGGFLGVVLFFVLSGYLVTNSLVGEFERSGKIDVLGFYRKRIKRLYPQMITVFLVVTPYLLIFQQNFLQGLRANFLSSVFTVQNWWQISQGSSYFANSGGENPFKHIYYLSIEGQFFIVWPLIVFLLLKFVKSRFHSFVMTSVLTLISVVLMMAMFHPGMDPSRVYYGTDTRAFSLLIGASFAFIYPMNKLGGKVNKRGYKLSLQVTIGLLALLALAYFFMPDQSAFTYYGGMWLISLLSMLLIALVAHPSLAAGKIFSNKVFDYIGSRSYGIYLWQLPVFALAASKIVHVTAWYHVLWQLLLIWGLAELSYRFVEKPVIAFDFSRPIQRLKAFFTAHWKSRQAIVTYVIVALALFSTVMILASPKSPHDQQLLQDKILAQQKVLQEQQLKQARANVSASTKTIASKYGVDSLVAEKASKMKVLAVGDSVMVAGSADLQEAFPNMQIDAAVGRQALDGPSVLTSLLAKTPKPDAILIGLGTNGPLEQADIDGIMKLAGDKPVYWINLHVPTRPWESGNNSLIQANLKTYKNLHLVDWHGTSNGQTGWFYSDDIHPQGPGAVAYTKLVVNDLAG</sequence>
<reference evidence="10 11" key="1">
    <citation type="journal article" date="2018" name="Genome Announc.">
        <title>Draft Genome Sequence of Lactococcus sp. Strain NtB2 (JCM 32569), Isolated from the Gut of the Higher Termite Nasutitermes takasagoensis.</title>
        <authorList>
            <person name="Noda S."/>
            <person name="Aihara C."/>
            <person name="Yuki M."/>
            <person name="Ohkuma M."/>
        </authorList>
    </citation>
    <scope>NUCLEOTIDE SEQUENCE [LARGE SCALE GENOMIC DNA]</scope>
    <source>
        <strain evidence="10 11">NtB2</strain>
    </source>
</reference>
<keyword evidence="6 8" id="KW-0472">Membrane</keyword>
<evidence type="ECO:0000259" key="9">
    <source>
        <dbReference type="Pfam" id="PF01757"/>
    </source>
</evidence>
<dbReference type="InterPro" id="IPR002656">
    <property type="entry name" value="Acyl_transf_3_dom"/>
</dbReference>
<dbReference type="InterPro" id="IPR050879">
    <property type="entry name" value="Acyltransferase_3"/>
</dbReference>
<feature type="transmembrane region" description="Helical" evidence="8">
    <location>
        <begin position="74"/>
        <end position="91"/>
    </location>
</feature>
<evidence type="ECO:0000256" key="6">
    <source>
        <dbReference type="ARBA" id="ARBA00023136"/>
    </source>
</evidence>
<dbReference type="AlphaFoldDB" id="A0A2R5HJ37"/>
<dbReference type="CDD" id="cd01840">
    <property type="entry name" value="SGNH_hydrolase_yrhL_like"/>
    <property type="match status" value="1"/>
</dbReference>
<dbReference type="GO" id="GO:0016747">
    <property type="term" value="F:acyltransferase activity, transferring groups other than amino-acyl groups"/>
    <property type="evidence" value="ECO:0007669"/>
    <property type="project" value="InterPro"/>
</dbReference>
<keyword evidence="5 8" id="KW-1133">Transmembrane helix</keyword>
<feature type="transmembrane region" description="Helical" evidence="8">
    <location>
        <begin position="136"/>
        <end position="157"/>
    </location>
</feature>
<proteinExistence type="predicted"/>
<evidence type="ECO:0000256" key="7">
    <source>
        <dbReference type="ARBA" id="ARBA00023315"/>
    </source>
</evidence>
<dbReference type="InterPro" id="IPR036514">
    <property type="entry name" value="SGNH_hydro_sf"/>
</dbReference>
<dbReference type="EMBL" id="BFFO01000003">
    <property type="protein sequence ID" value="GBG96490.1"/>
    <property type="molecule type" value="Genomic_DNA"/>
</dbReference>
<dbReference type="GO" id="GO:0005886">
    <property type="term" value="C:plasma membrane"/>
    <property type="evidence" value="ECO:0007669"/>
    <property type="project" value="UniProtKB-SubCell"/>
</dbReference>
<comment type="caution">
    <text evidence="10">The sequence shown here is derived from an EMBL/GenBank/DDBJ whole genome shotgun (WGS) entry which is preliminary data.</text>
</comment>
<keyword evidence="4 8" id="KW-0812">Transmembrane</keyword>
<feature type="transmembrane region" description="Helical" evidence="8">
    <location>
        <begin position="256"/>
        <end position="281"/>
    </location>
</feature>
<accession>A0A2R5HJ37</accession>
<feature type="transmembrane region" description="Helical" evidence="8">
    <location>
        <begin position="302"/>
        <end position="320"/>
    </location>
</feature>
<feature type="transmembrane region" description="Helical" evidence="8">
    <location>
        <begin position="164"/>
        <end position="185"/>
    </location>
</feature>
<evidence type="ECO:0000256" key="2">
    <source>
        <dbReference type="ARBA" id="ARBA00022475"/>
    </source>
</evidence>
<feature type="transmembrane region" description="Helical" evidence="8">
    <location>
        <begin position="229"/>
        <end position="250"/>
    </location>
</feature>